<dbReference type="PANTHER" id="PTHR38813:SF1">
    <property type="entry name" value="TOXIN RELE1-RELATED"/>
    <property type="match status" value="1"/>
</dbReference>
<gene>
    <name evidence="1" type="ORF">A3D56_04225</name>
</gene>
<dbReference type="Gene3D" id="3.30.2310.20">
    <property type="entry name" value="RelE-like"/>
    <property type="match status" value="1"/>
</dbReference>
<accession>A0A1G2MSJ9</accession>
<comment type="caution">
    <text evidence="1">The sequence shown here is derived from an EMBL/GenBank/DDBJ whole genome shotgun (WGS) entry which is preliminary data.</text>
</comment>
<reference evidence="1 2" key="1">
    <citation type="journal article" date="2016" name="Nat. Commun.">
        <title>Thousands of microbial genomes shed light on interconnected biogeochemical processes in an aquifer system.</title>
        <authorList>
            <person name="Anantharaman K."/>
            <person name="Brown C.T."/>
            <person name="Hug L.A."/>
            <person name="Sharon I."/>
            <person name="Castelle C.J."/>
            <person name="Probst A.J."/>
            <person name="Thomas B.C."/>
            <person name="Singh A."/>
            <person name="Wilkins M.J."/>
            <person name="Karaoz U."/>
            <person name="Brodie E.L."/>
            <person name="Williams K.H."/>
            <person name="Hubbard S.S."/>
            <person name="Banfield J.F."/>
        </authorList>
    </citation>
    <scope>NUCLEOTIDE SEQUENCE [LARGE SCALE GENOMIC DNA]</scope>
</reference>
<evidence type="ECO:0000313" key="2">
    <source>
        <dbReference type="Proteomes" id="UP000177943"/>
    </source>
</evidence>
<protein>
    <recommendedName>
        <fullName evidence="3">Plasmid stabilization protein</fullName>
    </recommendedName>
</protein>
<sequence length="80" mass="9553">MDSPSKFIRSLPQKDRERILEIIFQLRKGKTDGLDLKKLKGYDALFRVRIGKYRIICEQQKEYGFIVVKVTRRDDTTYNL</sequence>
<proteinExistence type="predicted"/>
<dbReference type="Proteomes" id="UP000177943">
    <property type="component" value="Unassembled WGS sequence"/>
</dbReference>
<organism evidence="1 2">
    <name type="scientific">Candidatus Taylorbacteria bacterium RIFCSPHIGHO2_02_FULL_45_35</name>
    <dbReference type="NCBI Taxonomy" id="1802311"/>
    <lineage>
        <taxon>Bacteria</taxon>
        <taxon>Candidatus Tayloriibacteriota</taxon>
    </lineage>
</organism>
<evidence type="ECO:0000313" key="1">
    <source>
        <dbReference type="EMBL" id="OHA26876.1"/>
    </source>
</evidence>
<dbReference type="EMBL" id="MHRP01000025">
    <property type="protein sequence ID" value="OHA26876.1"/>
    <property type="molecule type" value="Genomic_DNA"/>
</dbReference>
<dbReference type="PANTHER" id="PTHR38813">
    <property type="match status" value="1"/>
</dbReference>
<evidence type="ECO:0008006" key="3">
    <source>
        <dbReference type="Google" id="ProtNLM"/>
    </source>
</evidence>
<dbReference type="AlphaFoldDB" id="A0A1G2MSJ9"/>
<dbReference type="InterPro" id="IPR035093">
    <property type="entry name" value="RelE/ParE_toxin_dom_sf"/>
</dbReference>
<dbReference type="SUPFAM" id="SSF143011">
    <property type="entry name" value="RelE-like"/>
    <property type="match status" value="1"/>
</dbReference>
<name>A0A1G2MSJ9_9BACT</name>
<dbReference type="InterPro" id="IPR052747">
    <property type="entry name" value="TA_system_RelE_toxin"/>
</dbReference>